<protein>
    <submittedName>
        <fullName evidence="4">DDHD domain-containing protein</fullName>
    </submittedName>
</protein>
<evidence type="ECO:0000259" key="2">
    <source>
        <dbReference type="PROSITE" id="PS51043"/>
    </source>
</evidence>
<evidence type="ECO:0000313" key="4">
    <source>
        <dbReference type="WBParaSite" id="nRc.2.0.1.t34855-RA"/>
    </source>
</evidence>
<dbReference type="InterPro" id="IPR004177">
    <property type="entry name" value="DDHD_dom"/>
</dbReference>
<accession>A0A915K9N1</accession>
<feature type="domain" description="DDHD" evidence="2">
    <location>
        <begin position="236"/>
        <end position="406"/>
    </location>
</feature>
<organism evidence="3 4">
    <name type="scientific">Romanomermis culicivorax</name>
    <name type="common">Nematode worm</name>
    <dbReference type="NCBI Taxonomy" id="13658"/>
    <lineage>
        <taxon>Eukaryota</taxon>
        <taxon>Metazoa</taxon>
        <taxon>Ecdysozoa</taxon>
        <taxon>Nematoda</taxon>
        <taxon>Enoplea</taxon>
        <taxon>Dorylaimia</taxon>
        <taxon>Mermithida</taxon>
        <taxon>Mermithoidea</taxon>
        <taxon>Mermithidae</taxon>
        <taxon>Romanomermis</taxon>
    </lineage>
</organism>
<evidence type="ECO:0000313" key="3">
    <source>
        <dbReference type="Proteomes" id="UP000887565"/>
    </source>
</evidence>
<dbReference type="AlphaFoldDB" id="A0A915K9N1"/>
<keyword evidence="3" id="KW-1185">Reference proteome</keyword>
<dbReference type="PROSITE" id="PS51043">
    <property type="entry name" value="DDHD"/>
    <property type="match status" value="1"/>
</dbReference>
<dbReference type="WBParaSite" id="nRc.2.0.1.t34855-RA">
    <property type="protein sequence ID" value="nRc.2.0.1.t34855-RA"/>
    <property type="gene ID" value="nRc.2.0.1.g34855"/>
</dbReference>
<dbReference type="InterPro" id="IPR058055">
    <property type="entry name" value="PA-PLA1"/>
</dbReference>
<dbReference type="SMART" id="SM01127">
    <property type="entry name" value="DDHD"/>
    <property type="match status" value="1"/>
</dbReference>
<dbReference type="PANTHER" id="PTHR23509:SF48">
    <property type="entry name" value="INTRACELLULAR PHOSPHOLIPASE A1"/>
    <property type="match status" value="1"/>
</dbReference>
<dbReference type="GO" id="GO:0004620">
    <property type="term" value="F:phospholipase activity"/>
    <property type="evidence" value="ECO:0007669"/>
    <property type="project" value="TreeGrafter"/>
</dbReference>
<sequence length="417" mass="48712">MHSRKYNNRNISGIIGLYSLEQWIHPVNISREIDTKEQRYGKDAKKGYIPIIHTFDNYQITWQSREDVSTVNAKRSGWKKIFASGRLNLRRGYPEKALFRDDVAPVDHIISVVTEILNKVYRLYVMYNPRFEEVKFSIVGHSLDCTYKNRFYNESSRHCLASGAVIAYDVIKPWSIIRLYERHYDEVVENASKSKLIADRTRKKIEISRQCRTELKKEVKSLTRLFMLSPGETVQLIFNVHNLYCLGSPLGAFLDTRGIRGRKLIPENLHRLFNIFFGADIIAYRLEPLLSTVFTRIEPLKIHSYGVINQQAYESMPVIEILSKKPAAKTKSVEEKTITENQDAGVLLEHKISRSIMVNLKTNKLPYRLDYVLPMSYFDMTNICKFHSAYWKNYDLIMFILYHSYGSPKSRKSKNIK</sequence>
<reference evidence="4" key="1">
    <citation type="submission" date="2022-11" db="UniProtKB">
        <authorList>
            <consortium name="WormBaseParasite"/>
        </authorList>
    </citation>
    <scope>IDENTIFICATION</scope>
</reference>
<dbReference type="GO" id="GO:0005737">
    <property type="term" value="C:cytoplasm"/>
    <property type="evidence" value="ECO:0007669"/>
    <property type="project" value="TreeGrafter"/>
</dbReference>
<dbReference type="PANTHER" id="PTHR23509">
    <property type="entry name" value="PA-PL1 PHOSPHOLIPASE FAMILY"/>
    <property type="match status" value="1"/>
</dbReference>
<dbReference type="Proteomes" id="UP000887565">
    <property type="component" value="Unplaced"/>
</dbReference>
<comment type="similarity">
    <text evidence="1">Belongs to the PA-PLA1 family.</text>
</comment>
<dbReference type="GO" id="GO:0046872">
    <property type="term" value="F:metal ion binding"/>
    <property type="evidence" value="ECO:0007669"/>
    <property type="project" value="InterPro"/>
</dbReference>
<evidence type="ECO:0000256" key="1">
    <source>
        <dbReference type="ARBA" id="ARBA00038464"/>
    </source>
</evidence>
<proteinExistence type="inferred from homology"/>
<name>A0A915K9N1_ROMCU</name>
<dbReference type="Pfam" id="PF02862">
    <property type="entry name" value="DDHD"/>
    <property type="match status" value="1"/>
</dbReference>